<feature type="compositionally biased region" description="Basic and acidic residues" evidence="10">
    <location>
        <begin position="1388"/>
        <end position="1421"/>
    </location>
</feature>
<evidence type="ECO:0000259" key="11">
    <source>
        <dbReference type="PROSITE" id="PS51011"/>
    </source>
</evidence>
<feature type="region of interest" description="Disordered" evidence="10">
    <location>
        <begin position="1587"/>
        <end position="1801"/>
    </location>
</feature>
<dbReference type="InterPro" id="IPR036431">
    <property type="entry name" value="ARID_dom_sf"/>
</dbReference>
<feature type="region of interest" description="Disordered" evidence="10">
    <location>
        <begin position="537"/>
        <end position="594"/>
    </location>
</feature>
<dbReference type="InterPro" id="IPR051232">
    <property type="entry name" value="ARID/SWI1_ChromRemod"/>
</dbReference>
<dbReference type="Gene3D" id="1.10.150.60">
    <property type="entry name" value="ARID DNA-binding domain"/>
    <property type="match status" value="1"/>
</dbReference>
<dbReference type="InterPro" id="IPR016197">
    <property type="entry name" value="Chromo-like_dom_sf"/>
</dbReference>
<feature type="compositionally biased region" description="Polar residues" evidence="10">
    <location>
        <begin position="1592"/>
        <end position="1603"/>
    </location>
</feature>
<dbReference type="InterPro" id="IPR001606">
    <property type="entry name" value="ARID_dom"/>
</dbReference>
<keyword evidence="2" id="KW-0597">Phosphoprotein</keyword>
<feature type="compositionally biased region" description="Acidic residues" evidence="10">
    <location>
        <begin position="277"/>
        <end position="293"/>
    </location>
</feature>
<dbReference type="OrthoDB" id="10068428at2759"/>
<dbReference type="SUPFAM" id="SSF63748">
    <property type="entry name" value="Tudor/PWWP/MBT"/>
    <property type="match status" value="1"/>
</dbReference>
<feature type="compositionally biased region" description="Basic and acidic residues" evidence="10">
    <location>
        <begin position="987"/>
        <end position="998"/>
    </location>
</feature>
<feature type="compositionally biased region" description="Polar residues" evidence="10">
    <location>
        <begin position="1235"/>
        <end position="1247"/>
    </location>
</feature>
<feature type="compositionally biased region" description="Basic and acidic residues" evidence="10">
    <location>
        <begin position="1219"/>
        <end position="1229"/>
    </location>
</feature>
<evidence type="ECO:0000256" key="7">
    <source>
        <dbReference type="ARBA" id="ARBA00023163"/>
    </source>
</evidence>
<feature type="compositionally biased region" description="Basic and acidic residues" evidence="10">
    <location>
        <begin position="807"/>
        <end position="827"/>
    </location>
</feature>
<dbReference type="Gene3D" id="2.30.30.140">
    <property type="match status" value="3"/>
</dbReference>
<protein>
    <recommendedName>
        <fullName evidence="11">ARID domain-containing protein</fullName>
    </recommendedName>
</protein>
<dbReference type="GO" id="GO:0006357">
    <property type="term" value="P:regulation of transcription by RNA polymerase II"/>
    <property type="evidence" value="ECO:0007669"/>
    <property type="project" value="TreeGrafter"/>
</dbReference>
<dbReference type="Pfam" id="PF08169">
    <property type="entry name" value="RBB1NT"/>
    <property type="match status" value="1"/>
</dbReference>
<evidence type="ECO:0000256" key="8">
    <source>
        <dbReference type="ARBA" id="ARBA00023242"/>
    </source>
</evidence>
<dbReference type="GO" id="GO:0005694">
    <property type="term" value="C:chromosome"/>
    <property type="evidence" value="ECO:0007669"/>
    <property type="project" value="UniProtKB-ARBA"/>
</dbReference>
<keyword evidence="5" id="KW-0805">Transcription regulation</keyword>
<dbReference type="SUPFAM" id="SSF54160">
    <property type="entry name" value="Chromo domain-like"/>
    <property type="match status" value="1"/>
</dbReference>
<sequence length="1895" mass="210635">MQADDPPYLSVGTAVSAKYKGAFCEAKVSKVDRVVKCKVTFKSGLGATTVSDNEIKGTLRVGQQVQVKHPDHKELLEATITKIQDCSQYTVVFDDGDITTLRRTALCLKSGRHFNESETLDQLPLTHPEHFGIPVMGGRRGRRNRLLKDESSDEELEEETEPDLEGYTQDIGRVVSVETGENKRGKEKWFPGLIVIPSAQPTVKINIKDEFLIRSFRDDRYYTVPKKEVNEFNRDLTEKIDSAGLAEAIQKANKFLDNNELPLHWEKSSLFHNTADSDSEDNVSETSDEEQSEEKDRFVAQLYKYMDDSGTPLNKTPTIAGKDIDLHRLFLIVDKMGGYNRATNQGKWKAVAGKMRLTVNQNVSNQVKSVYKKCLLSYEGFFRTLGVTMSNPVRSVKKAKGRSLIRDKDRTPVSSPRPERDDDLAEKPATPLPEKQEPKLKRKSEVKEKEPIVKKIKVEPRDTSGDVSDTPSTSSIRPKRHENKMMKDKKIKPAQGEKVKMLVEKFEESAKKEEKVQLTRSKTLTSLKPKELVKEMVTTRQSKEGGAASPTKPVVTKPVRKVPVKEEEVTQEKDKKPKITKKKAESEKLADIDPLPTANLGDKLIVYYGPTNESKVTYEAKVVDMDKDPTGPLYFVHYTGWNTRYDEWIPAIRIAENLSSGTKSKRGAKVPTPVNVRPSSSSTGPSCSTSKPSAGKRSRLTSSSSRGAPEEKTPRSTSPSSGTSTGSMSRSPAMHATRSIRLAAKQESKRRRISAQTDVSAHSDSEHESSESEAELPRTRSGSIKTDETEVKTYKKKARAVLTLAKVRKDAAKDDQDAEAEKGDDKRIIKKIKKASEKSADESDEEDSFGAKGRDFDLNQIRSELKGFSKAVKVPTAGIDKENVSSSEDSSEKVNIKEEKEVVTVKIEEEPKQKTPPRPASPPKLEKSSSSDDIYEFKEPEPFEFETRSKLGDDKNSKKRLPRIFDSLEDKSPRKRVGARSPLSPGKSDKLCRPEPRTYSRLPKKIQLSDDEDDDDDLMADLLPIGFKSSVDPFDKLLIESQQIFNIKSSSEDIIESKPSTSFADSLSLFKEPPETSDDCSRDMELSDCESQQQIFTREDTLFSTTFSKSPTDRNTPDFSSSKTDEGKTTNSDDDDIQAQIQRVIAQSSSTDDDSSNSMIIAPITNPISSPKKAELEIPPNKIISKISVLTLPSTSKNEPSLPPALDKEILEPINKPAAEQEKKPEPQKSETPSLPTTPTQKPSEPISTPEAIEIKPPSPKKPIDPALQETDSTLLESIVATPPLILNPKLDETCKELTAVKTGTKVADSILQKFSFIKNNIETKSNKSEASSSLSTVTANTSKEKRSDINKPSTRSGTPLVTKPENTEPKPSTSEIKPFKPILFDIKPSEIKSKLDDNKPSPKPLDILKPKSLELLKGKPPDVLSKPSTSTAEFTDTRRRRRPISKAIIEESDSDSSDSEHLIIRSDNDDSQTNSSDNKPLIESKNTDSNMSSQKIINTTTDDSESQPEVEKRNFSFEDILPKDKPKPEVEEKPKDKEEPPEVPAKLEEKKTEIEPTEKEEVKQEQDPNLHSLLLCEEEIPRSPAPVIELPSTNEGANTSSVHEMPFASAPGTSNSKMLLEPPKKHQPPPLVIPIERENRVVDAQAVIENTPPTTPESTISNLSPRGDNGNISPISNDSKSNEGEPDFGKSGAIKDSPYSEEDTQPSSDLPRSRKTSESFGPPLVYRKRRRSLRNSEDGSSSVPVVPAKRGRKPRQRRDTDSDDASENSMAGSGFGGGGTTPGSTTAVYERSTRSPRPSKYNFFVEFDPSLDSTQRIAVLQQKLAELRKTYADVKAELATVERRRKKIRRREREVPPAKDNNLEDQTIIARKREEELAEIAGVLLQASTSRLIC</sequence>
<feature type="compositionally biased region" description="Basic and acidic residues" evidence="10">
    <location>
        <begin position="890"/>
        <end position="913"/>
    </location>
</feature>
<evidence type="ECO:0000256" key="2">
    <source>
        <dbReference type="ARBA" id="ARBA00022553"/>
    </source>
</evidence>
<evidence type="ECO:0000313" key="13">
    <source>
        <dbReference type="Proteomes" id="UP001152799"/>
    </source>
</evidence>
<feature type="region of interest" description="Disordered" evidence="10">
    <location>
        <begin position="869"/>
        <end position="1014"/>
    </location>
</feature>
<dbReference type="CDD" id="cd20389">
    <property type="entry name" value="Tudor_ARID4_rpt1"/>
    <property type="match status" value="1"/>
</dbReference>
<keyword evidence="8" id="KW-0539">Nucleus</keyword>
<evidence type="ECO:0000256" key="3">
    <source>
        <dbReference type="ARBA" id="ARBA00022843"/>
    </source>
</evidence>
<dbReference type="CDD" id="cd20390">
    <property type="entry name" value="Tudor_ARID4_rpt2"/>
    <property type="match status" value="1"/>
</dbReference>
<dbReference type="InterPro" id="IPR025995">
    <property type="entry name" value="Tudor-knot"/>
</dbReference>
<dbReference type="Proteomes" id="UP001152799">
    <property type="component" value="Chromosome 2"/>
</dbReference>
<feature type="coiled-coil region" evidence="9">
    <location>
        <begin position="1818"/>
        <end position="1852"/>
    </location>
</feature>
<feature type="compositionally biased region" description="Basic and acidic residues" evidence="10">
    <location>
        <begin position="761"/>
        <end position="778"/>
    </location>
</feature>
<keyword evidence="7" id="KW-0804">Transcription</keyword>
<reference evidence="12" key="1">
    <citation type="submission" date="2022-01" db="EMBL/GenBank/DDBJ databases">
        <authorList>
            <person name="King R."/>
        </authorList>
    </citation>
    <scope>NUCLEOTIDE SEQUENCE</scope>
</reference>
<keyword evidence="1" id="KW-1017">Isopeptide bond</keyword>
<dbReference type="PROSITE" id="PS51011">
    <property type="entry name" value="ARID"/>
    <property type="match status" value="1"/>
</dbReference>
<feature type="compositionally biased region" description="Polar residues" evidence="10">
    <location>
        <begin position="1351"/>
        <end position="1360"/>
    </location>
</feature>
<feature type="region of interest" description="Disordered" evidence="10">
    <location>
        <begin position="395"/>
        <end position="496"/>
    </location>
</feature>
<dbReference type="GO" id="GO:0006325">
    <property type="term" value="P:chromatin organization"/>
    <property type="evidence" value="ECO:0007669"/>
    <property type="project" value="UniProtKB-KW"/>
</dbReference>
<feature type="compositionally biased region" description="Low complexity" evidence="10">
    <location>
        <begin position="715"/>
        <end position="732"/>
    </location>
</feature>
<dbReference type="Pfam" id="PF01388">
    <property type="entry name" value="ARID"/>
    <property type="match status" value="1"/>
</dbReference>
<feature type="compositionally biased region" description="Polar residues" evidence="10">
    <location>
        <begin position="1488"/>
        <end position="1502"/>
    </location>
</feature>
<keyword evidence="4" id="KW-0156">Chromatin regulator</keyword>
<feature type="domain" description="ARID" evidence="11">
    <location>
        <begin position="292"/>
        <end position="383"/>
    </location>
</feature>
<dbReference type="SMART" id="SM01014">
    <property type="entry name" value="ARID"/>
    <property type="match status" value="1"/>
</dbReference>
<organism evidence="12 13">
    <name type="scientific">Ceutorhynchus assimilis</name>
    <name type="common">cabbage seed weevil</name>
    <dbReference type="NCBI Taxonomy" id="467358"/>
    <lineage>
        <taxon>Eukaryota</taxon>
        <taxon>Metazoa</taxon>
        <taxon>Ecdysozoa</taxon>
        <taxon>Arthropoda</taxon>
        <taxon>Hexapoda</taxon>
        <taxon>Insecta</taxon>
        <taxon>Pterygota</taxon>
        <taxon>Neoptera</taxon>
        <taxon>Endopterygota</taxon>
        <taxon>Coleoptera</taxon>
        <taxon>Polyphaga</taxon>
        <taxon>Cucujiformia</taxon>
        <taxon>Curculionidae</taxon>
        <taxon>Ceutorhynchinae</taxon>
        <taxon>Ceutorhynchus</taxon>
    </lineage>
</organism>
<feature type="compositionally biased region" description="Basic and acidic residues" evidence="10">
    <location>
        <begin position="1510"/>
        <end position="1569"/>
    </location>
</feature>
<dbReference type="InterPro" id="IPR012603">
    <property type="entry name" value="ARID4A/B_PWWP"/>
</dbReference>
<evidence type="ECO:0000256" key="4">
    <source>
        <dbReference type="ARBA" id="ARBA00022853"/>
    </source>
</evidence>
<evidence type="ECO:0000256" key="1">
    <source>
        <dbReference type="ARBA" id="ARBA00022499"/>
    </source>
</evidence>
<evidence type="ECO:0000256" key="5">
    <source>
        <dbReference type="ARBA" id="ARBA00023015"/>
    </source>
</evidence>
<feature type="compositionally biased region" description="Polar residues" evidence="10">
    <location>
        <begin position="1657"/>
        <end position="1680"/>
    </location>
</feature>
<feature type="region of interest" description="Disordered" evidence="10">
    <location>
        <begin position="1191"/>
        <end position="1270"/>
    </location>
</feature>
<feature type="compositionally biased region" description="Polar residues" evidence="10">
    <location>
        <begin position="1089"/>
        <end position="1110"/>
    </location>
</feature>
<feature type="region of interest" description="Disordered" evidence="10">
    <location>
        <begin position="1322"/>
        <end position="1570"/>
    </location>
</feature>
<dbReference type="SMART" id="SM00298">
    <property type="entry name" value="CHROMO"/>
    <property type="match status" value="1"/>
</dbReference>
<feature type="compositionally biased region" description="Basic and acidic residues" evidence="10">
    <location>
        <begin position="434"/>
        <end position="464"/>
    </location>
</feature>
<feature type="region of interest" description="Disordered" evidence="10">
    <location>
        <begin position="273"/>
        <end position="295"/>
    </location>
</feature>
<gene>
    <name evidence="12" type="ORF">CEUTPL_LOCUS5446</name>
</gene>
<dbReference type="SMART" id="SM00501">
    <property type="entry name" value="BRIGHT"/>
    <property type="match status" value="1"/>
</dbReference>
<evidence type="ECO:0000313" key="12">
    <source>
        <dbReference type="EMBL" id="CAH1126604.1"/>
    </source>
</evidence>
<dbReference type="SMART" id="SM00333">
    <property type="entry name" value="TUDOR"/>
    <property type="match status" value="1"/>
</dbReference>
<proteinExistence type="predicted"/>
<dbReference type="GO" id="GO:0005634">
    <property type="term" value="C:nucleus"/>
    <property type="evidence" value="ECO:0007669"/>
    <property type="project" value="TreeGrafter"/>
</dbReference>
<feature type="compositionally biased region" description="Polar residues" evidence="10">
    <location>
        <begin position="465"/>
        <end position="476"/>
    </location>
</feature>
<feature type="region of interest" description="Disordered" evidence="10">
    <location>
        <begin position="661"/>
        <end position="856"/>
    </location>
</feature>
<dbReference type="GO" id="GO:0000976">
    <property type="term" value="F:transcription cis-regulatory region binding"/>
    <property type="evidence" value="ECO:0007669"/>
    <property type="project" value="TreeGrafter"/>
</dbReference>
<dbReference type="PANTHER" id="PTHR13964">
    <property type="entry name" value="RBP-RELATED"/>
    <property type="match status" value="1"/>
</dbReference>
<name>A0A9P0GQL7_9CUCU</name>
<evidence type="ECO:0000256" key="6">
    <source>
        <dbReference type="ARBA" id="ARBA00023125"/>
    </source>
</evidence>
<dbReference type="InterPro" id="IPR000953">
    <property type="entry name" value="Chromo/chromo_shadow_dom"/>
</dbReference>
<dbReference type="SUPFAM" id="SSF46774">
    <property type="entry name" value="ARID-like"/>
    <property type="match status" value="1"/>
</dbReference>
<feature type="compositionally biased region" description="Basic and acidic residues" evidence="10">
    <location>
        <begin position="563"/>
        <end position="591"/>
    </location>
</feature>
<keyword evidence="6" id="KW-0238">DNA-binding</keyword>
<dbReference type="CDD" id="cd16100">
    <property type="entry name" value="ARID"/>
    <property type="match status" value="1"/>
</dbReference>
<feature type="compositionally biased region" description="Basic and acidic residues" evidence="10">
    <location>
        <begin position="1459"/>
        <end position="1469"/>
    </location>
</feature>
<evidence type="ECO:0000256" key="9">
    <source>
        <dbReference type="SAM" id="Coils"/>
    </source>
</evidence>
<feature type="region of interest" description="Disordered" evidence="10">
    <location>
        <begin position="1055"/>
        <end position="1174"/>
    </location>
</feature>
<evidence type="ECO:0000256" key="10">
    <source>
        <dbReference type="SAM" id="MobiDB-lite"/>
    </source>
</evidence>
<keyword evidence="9" id="KW-0175">Coiled coil</keyword>
<dbReference type="EMBL" id="OU892278">
    <property type="protein sequence ID" value="CAH1126604.1"/>
    <property type="molecule type" value="Genomic_DNA"/>
</dbReference>
<dbReference type="PANTHER" id="PTHR13964:SF27">
    <property type="entry name" value="HAT-TRICK, ISOFORM D"/>
    <property type="match status" value="1"/>
</dbReference>
<feature type="compositionally biased region" description="Low complexity" evidence="10">
    <location>
        <begin position="678"/>
        <end position="693"/>
    </location>
</feature>
<keyword evidence="13" id="KW-1185">Reference proteome</keyword>
<keyword evidence="3" id="KW-0832">Ubl conjugation</keyword>
<dbReference type="InterPro" id="IPR002999">
    <property type="entry name" value="Tudor"/>
</dbReference>
<accession>A0A9P0GQL7</accession>
<dbReference type="Pfam" id="PF11717">
    <property type="entry name" value="Tudor-knot"/>
    <property type="match status" value="1"/>
</dbReference>
<feature type="compositionally biased region" description="Basic and acidic residues" evidence="10">
    <location>
        <begin position="924"/>
        <end position="956"/>
    </location>
</feature>